<comment type="similarity">
    <text evidence="2">Belongs to the ferredoxin--NADP reductase type 1 family.</text>
</comment>
<dbReference type="EMBL" id="AHAM01000289">
    <property type="protein sequence ID" value="EHK53076.1"/>
    <property type="molecule type" value="Genomic_DNA"/>
</dbReference>
<dbReference type="PANTHER" id="PTHR47878">
    <property type="entry name" value="OXIDOREDUCTASE FAD/NAD(P)-BINDING DOMAIN PROTEIN"/>
    <property type="match status" value="1"/>
</dbReference>
<dbReference type="InterPro" id="IPR033892">
    <property type="entry name" value="FNR_bac"/>
</dbReference>
<evidence type="ECO:0000256" key="4">
    <source>
        <dbReference type="ARBA" id="ARBA00022630"/>
    </source>
</evidence>
<dbReference type="GO" id="GO:0000166">
    <property type="term" value="F:nucleotide binding"/>
    <property type="evidence" value="ECO:0007669"/>
    <property type="project" value="UniProtKB-KW"/>
</dbReference>
<dbReference type="EC" id="1.18.1.2" evidence="3"/>
<evidence type="ECO:0000256" key="7">
    <source>
        <dbReference type="ARBA" id="ARBA00022857"/>
    </source>
</evidence>
<dbReference type="Gene3D" id="3.40.50.80">
    <property type="entry name" value="Nucleotide-binding domain of ferredoxin-NADP reductase (FNR) module"/>
    <property type="match status" value="1"/>
</dbReference>
<evidence type="ECO:0000259" key="10">
    <source>
        <dbReference type="PROSITE" id="PS51384"/>
    </source>
</evidence>
<dbReference type="SUPFAM" id="SSF52343">
    <property type="entry name" value="Ferredoxin reductase-like, C-terminal NADP-linked domain"/>
    <property type="match status" value="1"/>
</dbReference>
<organism evidence="11 12">
    <name type="scientific">Mesorhizobium alhagi CCNWXJ12-2</name>
    <dbReference type="NCBI Taxonomy" id="1107882"/>
    <lineage>
        <taxon>Bacteria</taxon>
        <taxon>Pseudomonadati</taxon>
        <taxon>Pseudomonadota</taxon>
        <taxon>Alphaproteobacteria</taxon>
        <taxon>Hyphomicrobiales</taxon>
        <taxon>Phyllobacteriaceae</taxon>
        <taxon>Allomesorhizobium</taxon>
    </lineage>
</organism>
<dbReference type="GO" id="GO:0034599">
    <property type="term" value="P:cellular response to oxidative stress"/>
    <property type="evidence" value="ECO:0007669"/>
    <property type="project" value="TreeGrafter"/>
</dbReference>
<dbReference type="InterPro" id="IPR017927">
    <property type="entry name" value="FAD-bd_FR_type"/>
</dbReference>
<sequence>MNVVANRQAIADCAPTGTFIIDVLDVEHYTDRMFSFRTTRPASFRFRSGEFVMIGLIVSGKPLYRAYSIASPAWADELEFFSVKVPDGPLTSRLQTIRRGDAILMRQKPTGTLVNDALEAGRRLYMFSTGTGIAPFASLARDPETYEKFDEIILTHTCREVAELRYGVDLVESIRGDEMLRELFDVSRLRHYTTATREPHLRHGRITDLVASGGLFDELGVPPLDPAHDRAMICGSAPMLRDTKELLERAGLTEGSNSRPGQFVIERAFVE</sequence>
<dbReference type="Proteomes" id="UP000003250">
    <property type="component" value="Unassembled WGS sequence"/>
</dbReference>
<evidence type="ECO:0000256" key="9">
    <source>
        <dbReference type="ARBA" id="ARBA00047776"/>
    </source>
</evidence>
<dbReference type="GO" id="GO:0004324">
    <property type="term" value="F:ferredoxin-NADP+ reductase activity"/>
    <property type="evidence" value="ECO:0007669"/>
    <property type="project" value="UniProtKB-EC"/>
</dbReference>
<keyword evidence="7" id="KW-0521">NADP</keyword>
<evidence type="ECO:0000313" key="11">
    <source>
        <dbReference type="EMBL" id="EHK53076.1"/>
    </source>
</evidence>
<dbReference type="InterPro" id="IPR001433">
    <property type="entry name" value="OxRdtase_FAD/NAD-bd"/>
</dbReference>
<evidence type="ECO:0000256" key="2">
    <source>
        <dbReference type="ARBA" id="ARBA00008312"/>
    </source>
</evidence>
<evidence type="ECO:0000256" key="1">
    <source>
        <dbReference type="ARBA" id="ARBA00001974"/>
    </source>
</evidence>
<comment type="cofactor">
    <cofactor evidence="1">
        <name>FAD</name>
        <dbReference type="ChEBI" id="CHEBI:57692"/>
    </cofactor>
</comment>
<dbReference type="SUPFAM" id="SSF63380">
    <property type="entry name" value="Riboflavin synthase domain-like"/>
    <property type="match status" value="1"/>
</dbReference>
<dbReference type="InterPro" id="IPR017938">
    <property type="entry name" value="Riboflavin_synthase-like_b-brl"/>
</dbReference>
<dbReference type="Pfam" id="PF00970">
    <property type="entry name" value="FAD_binding_6"/>
    <property type="match status" value="1"/>
</dbReference>
<dbReference type="InterPro" id="IPR008333">
    <property type="entry name" value="Cbr1-like_FAD-bd_dom"/>
</dbReference>
<dbReference type="GO" id="GO:0042167">
    <property type="term" value="P:heme catabolic process"/>
    <property type="evidence" value="ECO:0007669"/>
    <property type="project" value="TreeGrafter"/>
</dbReference>
<keyword evidence="5" id="KW-0547">Nucleotide-binding</keyword>
<dbReference type="RefSeq" id="WP_008839993.1">
    <property type="nucleotide sequence ID" value="NZ_AHAM01000289.1"/>
</dbReference>
<accession>H0I1T6</accession>
<evidence type="ECO:0000256" key="3">
    <source>
        <dbReference type="ARBA" id="ARBA00013223"/>
    </source>
</evidence>
<keyword evidence="12" id="KW-1185">Reference proteome</keyword>
<dbReference type="InterPro" id="IPR039261">
    <property type="entry name" value="FNR_nucleotide-bd"/>
</dbReference>
<dbReference type="PATRIC" id="fig|1107882.3.peg.6215"/>
<dbReference type="OrthoDB" id="9784483at2"/>
<dbReference type="CDD" id="cd06195">
    <property type="entry name" value="FNR1"/>
    <property type="match status" value="1"/>
</dbReference>
<keyword evidence="8" id="KW-0560">Oxidoreductase</keyword>
<dbReference type="PANTHER" id="PTHR47878:SF1">
    <property type="entry name" value="FLAVODOXIN_FERREDOXIN--NADP REDUCTASE"/>
    <property type="match status" value="1"/>
</dbReference>
<dbReference type="InterPro" id="IPR051930">
    <property type="entry name" value="FNR_type-1"/>
</dbReference>
<protein>
    <recommendedName>
        <fullName evidence="3">ferredoxin--NADP(+) reductase</fullName>
        <ecNumber evidence="3">1.18.1.2</ecNumber>
    </recommendedName>
</protein>
<keyword evidence="4" id="KW-0285">Flavoprotein</keyword>
<dbReference type="Gene3D" id="2.40.30.10">
    <property type="entry name" value="Translation factors"/>
    <property type="match status" value="1"/>
</dbReference>
<gene>
    <name evidence="11" type="ORF">MAXJ12_32119</name>
</gene>
<reference evidence="11 12" key="1">
    <citation type="journal article" date="2012" name="J. Bacteriol.">
        <title>Draft Genome Sequence of Mesorhizobium alhagi CCNWXJ12-2T, a Novel Salt-Resistant Species Isolated from the Desert of Northwestern China.</title>
        <authorList>
            <person name="Zhou M."/>
            <person name="Chen W."/>
            <person name="Chen H."/>
            <person name="Wei G."/>
        </authorList>
    </citation>
    <scope>NUCLEOTIDE SEQUENCE [LARGE SCALE GENOMIC DNA]</scope>
    <source>
        <strain evidence="11 12">CCNWXJ12-2</strain>
    </source>
</reference>
<feature type="domain" description="FAD-binding FR-type" evidence="10">
    <location>
        <begin position="16"/>
        <end position="116"/>
    </location>
</feature>
<evidence type="ECO:0000313" key="12">
    <source>
        <dbReference type="Proteomes" id="UP000003250"/>
    </source>
</evidence>
<name>H0I1T6_9HYPH</name>
<proteinExistence type="inferred from homology"/>
<dbReference type="Pfam" id="PF00175">
    <property type="entry name" value="NAD_binding_1"/>
    <property type="match status" value="1"/>
</dbReference>
<dbReference type="PROSITE" id="PS51384">
    <property type="entry name" value="FAD_FR"/>
    <property type="match status" value="1"/>
</dbReference>
<comment type="catalytic activity">
    <reaction evidence="9">
        <text>2 reduced [2Fe-2S]-[ferredoxin] + NADP(+) + H(+) = 2 oxidized [2Fe-2S]-[ferredoxin] + NADPH</text>
        <dbReference type="Rhea" id="RHEA:20125"/>
        <dbReference type="Rhea" id="RHEA-COMP:10000"/>
        <dbReference type="Rhea" id="RHEA-COMP:10001"/>
        <dbReference type="ChEBI" id="CHEBI:15378"/>
        <dbReference type="ChEBI" id="CHEBI:33737"/>
        <dbReference type="ChEBI" id="CHEBI:33738"/>
        <dbReference type="ChEBI" id="CHEBI:57783"/>
        <dbReference type="ChEBI" id="CHEBI:58349"/>
        <dbReference type="EC" id="1.18.1.2"/>
    </reaction>
</comment>
<evidence type="ECO:0000256" key="8">
    <source>
        <dbReference type="ARBA" id="ARBA00023002"/>
    </source>
</evidence>
<evidence type="ECO:0000256" key="5">
    <source>
        <dbReference type="ARBA" id="ARBA00022741"/>
    </source>
</evidence>
<dbReference type="AlphaFoldDB" id="H0I1T6"/>
<keyword evidence="6" id="KW-0274">FAD</keyword>
<evidence type="ECO:0000256" key="6">
    <source>
        <dbReference type="ARBA" id="ARBA00022827"/>
    </source>
</evidence>